<dbReference type="EMBL" id="JBBNAF010000004">
    <property type="protein sequence ID" value="KAK9151090.1"/>
    <property type="molecule type" value="Genomic_DNA"/>
</dbReference>
<feature type="compositionally biased region" description="Basic and acidic residues" evidence="1">
    <location>
        <begin position="208"/>
        <end position="236"/>
    </location>
</feature>
<dbReference type="Proteomes" id="UP001420932">
    <property type="component" value="Unassembled WGS sequence"/>
</dbReference>
<protein>
    <submittedName>
        <fullName evidence="2">Uncharacterized protein</fullName>
    </submittedName>
</protein>
<organism evidence="2 3">
    <name type="scientific">Stephania yunnanensis</name>
    <dbReference type="NCBI Taxonomy" id="152371"/>
    <lineage>
        <taxon>Eukaryota</taxon>
        <taxon>Viridiplantae</taxon>
        <taxon>Streptophyta</taxon>
        <taxon>Embryophyta</taxon>
        <taxon>Tracheophyta</taxon>
        <taxon>Spermatophyta</taxon>
        <taxon>Magnoliopsida</taxon>
        <taxon>Ranunculales</taxon>
        <taxon>Menispermaceae</taxon>
        <taxon>Menispermoideae</taxon>
        <taxon>Cissampelideae</taxon>
        <taxon>Stephania</taxon>
    </lineage>
</organism>
<keyword evidence="3" id="KW-1185">Reference proteome</keyword>
<name>A0AAP0PQU6_9MAGN</name>
<proteinExistence type="predicted"/>
<evidence type="ECO:0000313" key="2">
    <source>
        <dbReference type="EMBL" id="KAK9151090.1"/>
    </source>
</evidence>
<accession>A0AAP0PQU6</accession>
<feature type="compositionally biased region" description="Low complexity" evidence="1">
    <location>
        <begin position="188"/>
        <end position="203"/>
    </location>
</feature>
<feature type="region of interest" description="Disordered" evidence="1">
    <location>
        <begin position="188"/>
        <end position="236"/>
    </location>
</feature>
<feature type="region of interest" description="Disordered" evidence="1">
    <location>
        <begin position="28"/>
        <end position="57"/>
    </location>
</feature>
<gene>
    <name evidence="2" type="ORF">Syun_009399</name>
</gene>
<evidence type="ECO:0000313" key="3">
    <source>
        <dbReference type="Proteomes" id="UP001420932"/>
    </source>
</evidence>
<reference evidence="2 3" key="1">
    <citation type="submission" date="2024-01" db="EMBL/GenBank/DDBJ databases">
        <title>Genome assemblies of Stephania.</title>
        <authorList>
            <person name="Yang L."/>
        </authorList>
    </citation>
    <scope>NUCLEOTIDE SEQUENCE [LARGE SCALE GENOMIC DNA]</scope>
    <source>
        <strain evidence="2">YNDBR</strain>
        <tissue evidence="2">Leaf</tissue>
    </source>
</reference>
<comment type="caution">
    <text evidence="2">The sequence shown here is derived from an EMBL/GenBank/DDBJ whole genome shotgun (WGS) entry which is preliminary data.</text>
</comment>
<sequence length="273" mass="31238">MDLGEADIDGIGTPSVCERDTLLVRGTAGSRFREDTKRSRTPSGSDSVKSGDAEDYFDTSTDLADADATSFLKKEEEERKRTVVVFEESRSVANLYTMKYSYGAQLWEDWEGHLEFVEQRVEKAYYSYQVVPDYMEWFHRFNHLFAAIDVALLFRCMPRDNVTVGDVFDMAYQVIAFLSDVEDTYQTTRTTTQSEGGTTSTETIRQYGRNEKEERPLSEIHTRTNDHDPDRGKNGFESKGLSQTDLFILDIGQPLSKYFSYSTVQPWATTLKI</sequence>
<dbReference type="AlphaFoldDB" id="A0AAP0PQU6"/>
<evidence type="ECO:0000256" key="1">
    <source>
        <dbReference type="SAM" id="MobiDB-lite"/>
    </source>
</evidence>